<comment type="caution">
    <text evidence="2">The sequence shown here is derived from an EMBL/GenBank/DDBJ whole genome shotgun (WGS) entry which is preliminary data.</text>
</comment>
<evidence type="ECO:0000313" key="2">
    <source>
        <dbReference type="EMBL" id="OHX10354.1"/>
    </source>
</evidence>
<organism evidence="2 3">
    <name type="scientific">Chromobacterium sphagni</name>
    <dbReference type="NCBI Taxonomy" id="1903179"/>
    <lineage>
        <taxon>Bacteria</taxon>
        <taxon>Pseudomonadati</taxon>
        <taxon>Pseudomonadota</taxon>
        <taxon>Betaproteobacteria</taxon>
        <taxon>Neisseriales</taxon>
        <taxon>Chromobacteriaceae</taxon>
        <taxon>Chromobacterium</taxon>
    </lineage>
</organism>
<evidence type="ECO:0000313" key="3">
    <source>
        <dbReference type="Proteomes" id="UP000180088"/>
    </source>
</evidence>
<dbReference type="EMBL" id="MKCS01000004">
    <property type="protein sequence ID" value="OHX10354.1"/>
    <property type="molecule type" value="Genomic_DNA"/>
</dbReference>
<dbReference type="AlphaFoldDB" id="A0A1S1WTP0"/>
<proteinExistence type="predicted"/>
<feature type="compositionally biased region" description="Basic and acidic residues" evidence="1">
    <location>
        <begin position="129"/>
        <end position="141"/>
    </location>
</feature>
<feature type="region of interest" description="Disordered" evidence="1">
    <location>
        <begin position="125"/>
        <end position="152"/>
    </location>
</feature>
<accession>A0A1S1WTP0</accession>
<sequence>MVRPHHHHRANAFMVGLGRQRNALGLEDGANRLAPAHADHAVELAFHRHGFYIGLHRLEAHRLQRGGAGVDGGGSLHALIGFVLDLGQGLLFGRGEVHRHLLGAKLEQPTAAVAGDPLVGIRSGAGGKACDDQQRRQRKAEPGGLGTSYGCLRPSPAERRWGGVDRLQQQSLGLLAAAQDQRAAAQFGDEGGQFGLHLAGLGAVAHGQPAAGA</sequence>
<reference evidence="2 3" key="1">
    <citation type="submission" date="2016-09" db="EMBL/GenBank/DDBJ databases">
        <title>Chromobacterium muskegensis sp. nov., an insecticidal bacterium isolated from Sphagnum bogs.</title>
        <authorList>
            <person name="Sparks M.E."/>
            <person name="Blackburn M.B."/>
            <person name="Gundersen-Rindal D.E."/>
            <person name="Mitchell A."/>
            <person name="Farrar R."/>
            <person name="Kuhar D."/>
        </authorList>
    </citation>
    <scope>NUCLEOTIDE SEQUENCE [LARGE SCALE GENOMIC DNA]</scope>
    <source>
        <strain evidence="2 3">37-2</strain>
    </source>
</reference>
<evidence type="ECO:0000256" key="1">
    <source>
        <dbReference type="SAM" id="MobiDB-lite"/>
    </source>
</evidence>
<gene>
    <name evidence="2" type="ORF">BI347_21445</name>
</gene>
<protein>
    <submittedName>
        <fullName evidence="2">Uncharacterized protein</fullName>
    </submittedName>
</protein>
<name>A0A1S1WTP0_9NEIS</name>
<dbReference type="Proteomes" id="UP000180088">
    <property type="component" value="Unassembled WGS sequence"/>
</dbReference>